<accession>A0A1I1YSF8</accession>
<evidence type="ECO:0000256" key="3">
    <source>
        <dbReference type="ARBA" id="ARBA00006113"/>
    </source>
</evidence>
<feature type="binding site" description="axial binding residue" evidence="20">
    <location>
        <position position="127"/>
    </location>
    <ligand>
        <name>heme c</name>
        <dbReference type="ChEBI" id="CHEBI:61717"/>
        <label>1</label>
    </ligand>
    <ligandPart>
        <name>Fe</name>
        <dbReference type="ChEBI" id="CHEBI:18248"/>
    </ligandPart>
</feature>
<dbReference type="PANTHER" id="PTHR33751:SF1">
    <property type="entry name" value="CBB3-TYPE CYTOCHROME C OXIDASE SUBUNIT FIXP"/>
    <property type="match status" value="1"/>
</dbReference>
<feature type="binding site" description="covalent" evidence="21">
    <location>
        <position position="126"/>
    </location>
    <ligand>
        <name>heme c</name>
        <dbReference type="ChEBI" id="CHEBI:61717"/>
        <label>1</label>
    </ligand>
</feature>
<comment type="cofactor">
    <cofactor evidence="19 21">
        <name>heme c</name>
        <dbReference type="ChEBI" id="CHEBI:61717"/>
    </cofactor>
    <text evidence="19 21">Binds 2 heme C groups per subunit.</text>
</comment>
<evidence type="ECO:0000256" key="5">
    <source>
        <dbReference type="ARBA" id="ARBA00022475"/>
    </source>
</evidence>
<evidence type="ECO:0000256" key="14">
    <source>
        <dbReference type="ARBA" id="ARBA00022989"/>
    </source>
</evidence>
<sequence>MSSDKSNKPEDQDVETTGHSWDGIQEYNNPLPRWWLWTFYATIVWGVIYTILFPAWPLVSGATAGVLGWSTRENVAQEIAAVRDANADMRQGIVDTELAALEGDPDLHGFAVNAGAAVFRNNCSQCHGSGAAGATGYPNLLDDAWLWGGTIEEIAYTVRHGIRNEDDPDARYSQMPAFGDILAEEEIETLVTHVQGLSDGGDPLSGPGGELFANNCAACHGEDARGMQDLGAPNLTDAIWLYGSDDAAIHQSISEGPFGVMPAWGERLGEAEVRAVAAYVHQLGGGEAPEESVDAPQ</sequence>
<evidence type="ECO:0000256" key="9">
    <source>
        <dbReference type="ARBA" id="ARBA00022692"/>
    </source>
</evidence>
<feature type="domain" description="Cytochrome c" evidence="24">
    <location>
        <begin position="110"/>
        <end position="198"/>
    </location>
</feature>
<organism evidence="25 26">
    <name type="scientific">Roseivivax sediminis</name>
    <dbReference type="NCBI Taxonomy" id="936889"/>
    <lineage>
        <taxon>Bacteria</taxon>
        <taxon>Pseudomonadati</taxon>
        <taxon>Pseudomonadota</taxon>
        <taxon>Alphaproteobacteria</taxon>
        <taxon>Rhodobacterales</taxon>
        <taxon>Roseobacteraceae</taxon>
        <taxon>Roseivivax</taxon>
    </lineage>
</organism>
<evidence type="ECO:0000256" key="12">
    <source>
        <dbReference type="ARBA" id="ARBA00022781"/>
    </source>
</evidence>
<evidence type="ECO:0000256" key="13">
    <source>
        <dbReference type="ARBA" id="ARBA00022982"/>
    </source>
</evidence>
<keyword evidence="15 19" id="KW-0560">Oxidoreductase</keyword>
<evidence type="ECO:0000256" key="8">
    <source>
        <dbReference type="ARBA" id="ARBA00022660"/>
    </source>
</evidence>
<dbReference type="NCBIfam" id="TIGR00782">
    <property type="entry name" value="ccoP"/>
    <property type="match status" value="1"/>
</dbReference>
<evidence type="ECO:0000256" key="16">
    <source>
        <dbReference type="ARBA" id="ARBA00023004"/>
    </source>
</evidence>
<keyword evidence="18 19" id="KW-0472">Membrane</keyword>
<feature type="binding site" description="covalent" evidence="21">
    <location>
        <position position="123"/>
    </location>
    <ligand>
        <name>heme c</name>
        <dbReference type="ChEBI" id="CHEBI:61717"/>
        <label>1</label>
    </ligand>
</feature>
<feature type="binding site" description="axial binding residue" evidence="20">
    <location>
        <position position="261"/>
    </location>
    <ligand>
        <name>heme c</name>
        <dbReference type="ChEBI" id="CHEBI:61717"/>
        <label>1</label>
    </ligand>
    <ligandPart>
        <name>Fe</name>
        <dbReference type="ChEBI" id="CHEBI:18248"/>
    </ligandPart>
</feature>
<feature type="region of interest" description="Disordered" evidence="22">
    <location>
        <begin position="1"/>
        <end position="22"/>
    </location>
</feature>
<evidence type="ECO:0000256" key="20">
    <source>
        <dbReference type="PIRSR" id="PIRSR000006-1"/>
    </source>
</evidence>
<evidence type="ECO:0000256" key="17">
    <source>
        <dbReference type="ARBA" id="ARBA00023065"/>
    </source>
</evidence>
<dbReference type="GO" id="GO:0009055">
    <property type="term" value="F:electron transfer activity"/>
    <property type="evidence" value="ECO:0007669"/>
    <property type="project" value="InterPro"/>
</dbReference>
<dbReference type="UniPathway" id="UPA00705"/>
<dbReference type="Pfam" id="PF13442">
    <property type="entry name" value="Cytochrome_CBB3"/>
    <property type="match status" value="2"/>
</dbReference>
<evidence type="ECO:0000256" key="7">
    <source>
        <dbReference type="ARBA" id="ARBA00022617"/>
    </source>
</evidence>
<evidence type="ECO:0000256" key="18">
    <source>
        <dbReference type="ARBA" id="ARBA00023136"/>
    </source>
</evidence>
<dbReference type="GO" id="GO:0016491">
    <property type="term" value="F:oxidoreductase activity"/>
    <property type="evidence" value="ECO:0007669"/>
    <property type="project" value="UniProtKB-KW"/>
</dbReference>
<evidence type="ECO:0000256" key="15">
    <source>
        <dbReference type="ARBA" id="ARBA00023002"/>
    </source>
</evidence>
<dbReference type="EMBL" id="FOMS01000007">
    <property type="protein sequence ID" value="SFE22252.1"/>
    <property type="molecule type" value="Genomic_DNA"/>
</dbReference>
<dbReference type="InterPro" id="IPR036909">
    <property type="entry name" value="Cyt_c-like_dom_sf"/>
</dbReference>
<keyword evidence="4 19" id="KW-0813">Transport</keyword>
<keyword evidence="10 19" id="KW-0479">Metal-binding</keyword>
<dbReference type="PRINTS" id="PR00605">
    <property type="entry name" value="CYTCHROMECIC"/>
</dbReference>
<feature type="domain" description="Cytochrome c" evidence="24">
    <location>
        <begin position="203"/>
        <end position="284"/>
    </location>
</feature>
<dbReference type="GO" id="GO:0006119">
    <property type="term" value="P:oxidative phosphorylation"/>
    <property type="evidence" value="ECO:0007669"/>
    <property type="project" value="UniProtKB-UniPathway"/>
</dbReference>
<evidence type="ECO:0000256" key="2">
    <source>
        <dbReference type="ARBA" id="ARBA00004673"/>
    </source>
</evidence>
<dbReference type="GO" id="GO:0005506">
    <property type="term" value="F:iron ion binding"/>
    <property type="evidence" value="ECO:0007669"/>
    <property type="project" value="InterPro"/>
</dbReference>
<evidence type="ECO:0000256" key="4">
    <source>
        <dbReference type="ARBA" id="ARBA00022448"/>
    </source>
</evidence>
<keyword evidence="9 23" id="KW-0812">Transmembrane</keyword>
<feature type="binding site" description="covalent" evidence="21">
    <location>
        <position position="219"/>
    </location>
    <ligand>
        <name>heme c</name>
        <dbReference type="ChEBI" id="CHEBI:61717"/>
        <label>2</label>
    </ligand>
</feature>
<dbReference type="GO" id="GO:1902600">
    <property type="term" value="P:proton transmembrane transport"/>
    <property type="evidence" value="ECO:0007669"/>
    <property type="project" value="UniProtKB-KW"/>
</dbReference>
<evidence type="ECO:0000256" key="19">
    <source>
        <dbReference type="PIRNR" id="PIRNR000006"/>
    </source>
</evidence>
<dbReference type="GO" id="GO:0020037">
    <property type="term" value="F:heme binding"/>
    <property type="evidence" value="ECO:0007669"/>
    <property type="project" value="InterPro"/>
</dbReference>
<evidence type="ECO:0000259" key="24">
    <source>
        <dbReference type="PROSITE" id="PS51007"/>
    </source>
</evidence>
<dbReference type="SUPFAM" id="SSF46626">
    <property type="entry name" value="Cytochrome c"/>
    <property type="match status" value="2"/>
</dbReference>
<dbReference type="PANTHER" id="PTHR33751">
    <property type="entry name" value="CBB3-TYPE CYTOCHROME C OXIDASE SUBUNIT FIXP"/>
    <property type="match status" value="1"/>
</dbReference>
<dbReference type="PROSITE" id="PS51007">
    <property type="entry name" value="CYTC"/>
    <property type="match status" value="2"/>
</dbReference>
<evidence type="ECO:0000256" key="1">
    <source>
        <dbReference type="ARBA" id="ARBA00004533"/>
    </source>
</evidence>
<dbReference type="Gene3D" id="1.10.760.10">
    <property type="entry name" value="Cytochrome c-like domain"/>
    <property type="match status" value="2"/>
</dbReference>
<evidence type="ECO:0000256" key="22">
    <source>
        <dbReference type="SAM" id="MobiDB-lite"/>
    </source>
</evidence>
<reference evidence="25 26" key="1">
    <citation type="submission" date="2016-10" db="EMBL/GenBank/DDBJ databases">
        <authorList>
            <person name="Varghese N."/>
            <person name="Submissions S."/>
        </authorList>
    </citation>
    <scope>NUCLEOTIDE SEQUENCE [LARGE SCALE GENOMIC DNA]</scope>
    <source>
        <strain evidence="26">YIM D21,KCTC 23444,ACCC 10710</strain>
    </source>
</reference>
<keyword evidence="5 19" id="KW-1003">Cell membrane</keyword>
<proteinExistence type="inferred from homology"/>
<dbReference type="GO" id="GO:0005886">
    <property type="term" value="C:plasma membrane"/>
    <property type="evidence" value="ECO:0007669"/>
    <property type="project" value="UniProtKB-SubCell"/>
</dbReference>
<evidence type="ECO:0000313" key="25">
    <source>
        <dbReference type="EMBL" id="SFE22252.1"/>
    </source>
</evidence>
<keyword evidence="14 23" id="KW-1133">Transmembrane helix</keyword>
<feature type="compositionally biased region" description="Basic and acidic residues" evidence="22">
    <location>
        <begin position="1"/>
        <end position="11"/>
    </location>
</feature>
<keyword evidence="8 19" id="KW-0679">Respiratory chain</keyword>
<evidence type="ECO:0000256" key="10">
    <source>
        <dbReference type="ARBA" id="ARBA00022723"/>
    </source>
</evidence>
<keyword evidence="16 19" id="KW-0408">Iron</keyword>
<gene>
    <name evidence="25" type="ORF">SAMN04515678_107181</name>
</gene>
<keyword evidence="17 19" id="KW-0406">Ion transport</keyword>
<keyword evidence="12 19" id="KW-0375">Hydrogen ion transport</keyword>
<keyword evidence="6 19" id="KW-0997">Cell inner membrane</keyword>
<keyword evidence="11" id="KW-0677">Repeat</keyword>
<dbReference type="InterPro" id="IPR050597">
    <property type="entry name" value="Cytochrome_c_Oxidase_Subunit"/>
</dbReference>
<feature type="transmembrane region" description="Helical" evidence="23">
    <location>
        <begin position="34"/>
        <end position="53"/>
    </location>
</feature>
<dbReference type="InterPro" id="IPR008168">
    <property type="entry name" value="Cyt_C_IC"/>
</dbReference>
<dbReference type="InterPro" id="IPR038414">
    <property type="entry name" value="CcoP_N_sf"/>
</dbReference>
<dbReference type="PIRSF" id="PIRSF000006">
    <property type="entry name" value="Cbb3-Cox_fixP"/>
    <property type="match status" value="1"/>
</dbReference>
<evidence type="ECO:0000256" key="11">
    <source>
        <dbReference type="ARBA" id="ARBA00022737"/>
    </source>
</evidence>
<evidence type="ECO:0000256" key="21">
    <source>
        <dbReference type="PIRSR" id="PIRSR000006-2"/>
    </source>
</evidence>
<dbReference type="Proteomes" id="UP000325289">
    <property type="component" value="Unassembled WGS sequence"/>
</dbReference>
<dbReference type="InterPro" id="IPR032858">
    <property type="entry name" value="CcoP_N"/>
</dbReference>
<protein>
    <recommendedName>
        <fullName evidence="19">Cbb3-type cytochrome c oxidase subunit</fullName>
    </recommendedName>
</protein>
<evidence type="ECO:0000256" key="23">
    <source>
        <dbReference type="SAM" id="Phobius"/>
    </source>
</evidence>
<dbReference type="Pfam" id="PF14715">
    <property type="entry name" value="FixP_N"/>
    <property type="match status" value="1"/>
</dbReference>
<dbReference type="InterPro" id="IPR009056">
    <property type="entry name" value="Cyt_c-like_dom"/>
</dbReference>
<comment type="subunit">
    <text evidence="19">Component of the cbb3-type cytochrome c oxidase.</text>
</comment>
<feature type="binding site" description="axial binding residue" evidence="20">
    <location>
        <position position="220"/>
    </location>
    <ligand>
        <name>heme c</name>
        <dbReference type="ChEBI" id="CHEBI:61717"/>
        <label>2</label>
    </ligand>
    <ligandPart>
        <name>Fe</name>
        <dbReference type="ChEBI" id="CHEBI:18248"/>
    </ligandPart>
</feature>
<feature type="binding site" description="covalent" evidence="21">
    <location>
        <position position="216"/>
    </location>
    <ligand>
        <name>heme c</name>
        <dbReference type="ChEBI" id="CHEBI:61717"/>
        <label>2</label>
    </ligand>
</feature>
<dbReference type="InterPro" id="IPR004678">
    <property type="entry name" value="Cyt_c_oxidase_cbb3_su3"/>
</dbReference>
<comment type="similarity">
    <text evidence="3 19">Belongs to the CcoP / FixP family.</text>
</comment>
<comment type="function">
    <text evidence="19">C-type cytochrome. Part of the cbb3-type cytochrome c oxidase complex.</text>
</comment>
<keyword evidence="26" id="KW-1185">Reference proteome</keyword>
<comment type="pathway">
    <text evidence="2 19">Energy metabolism; oxidative phosphorylation.</text>
</comment>
<comment type="subcellular location">
    <subcellularLocation>
        <location evidence="1 19">Cell inner membrane</location>
    </subcellularLocation>
</comment>
<dbReference type="Gene3D" id="6.10.280.130">
    <property type="match status" value="1"/>
</dbReference>
<dbReference type="AlphaFoldDB" id="A0A1I1YSF8"/>
<keyword evidence="13 19" id="KW-0249">Electron transport</keyword>
<name>A0A1I1YSF8_9RHOB</name>
<dbReference type="RefSeq" id="WP_149756288.1">
    <property type="nucleotide sequence ID" value="NZ_FOMS01000007.1"/>
</dbReference>
<dbReference type="OrthoDB" id="9811281at2"/>
<feature type="binding site" description="axial binding residue" evidence="20">
    <location>
        <position position="175"/>
    </location>
    <ligand>
        <name>heme c</name>
        <dbReference type="ChEBI" id="CHEBI:61717"/>
        <label>2</label>
    </ligand>
    <ligandPart>
        <name>Fe</name>
        <dbReference type="ChEBI" id="CHEBI:18248"/>
    </ligandPart>
</feature>
<keyword evidence="7 19" id="KW-0349">Heme</keyword>
<evidence type="ECO:0000313" key="26">
    <source>
        <dbReference type="Proteomes" id="UP000325289"/>
    </source>
</evidence>
<evidence type="ECO:0000256" key="6">
    <source>
        <dbReference type="ARBA" id="ARBA00022519"/>
    </source>
</evidence>